<keyword evidence="1" id="KW-0051">Antiviral defense</keyword>
<dbReference type="CDD" id="cd09726">
    <property type="entry name" value="RAMP_I_III"/>
    <property type="match status" value="1"/>
</dbReference>
<reference evidence="4 5" key="1">
    <citation type="submission" date="2020-05" db="EMBL/GenBank/DDBJ databases">
        <title>Actinomyces sp. zg-325.</title>
        <authorList>
            <person name="Yang C."/>
        </authorList>
    </citation>
    <scope>NUCLEOTIDE SEQUENCE [LARGE SCALE GENOMIC DNA]</scope>
    <source>
        <strain evidence="5">zg-325</strain>
    </source>
</reference>
<dbReference type="AlphaFoldDB" id="A0A6M8B6N5"/>
<gene>
    <name evidence="4" type="ORF">HPC72_08410</name>
</gene>
<dbReference type="EMBL" id="CP053642">
    <property type="protein sequence ID" value="QKD80230.1"/>
    <property type="molecule type" value="Genomic_DNA"/>
</dbReference>
<dbReference type="InterPro" id="IPR052216">
    <property type="entry name" value="CRISPR_Csm3_endoribonuclease"/>
</dbReference>
<dbReference type="KEGG" id="amam:HPC72_08410"/>
<evidence type="ECO:0000313" key="5">
    <source>
        <dbReference type="Proteomes" id="UP000504752"/>
    </source>
</evidence>
<comment type="subunit">
    <text evidence="2">Part of the Csm effector complex that includes Cas10, Csm2, Csm3, Csm4 and Csm5.</text>
</comment>
<evidence type="ECO:0000256" key="1">
    <source>
        <dbReference type="ARBA" id="ARBA00023118"/>
    </source>
</evidence>
<evidence type="ECO:0000259" key="3">
    <source>
        <dbReference type="Pfam" id="PF03787"/>
    </source>
</evidence>
<proteinExistence type="predicted"/>
<dbReference type="PANTHER" id="PTHR35579">
    <property type="entry name" value="CRISPR SYSTEM CMS ENDORIBONUCLEASE CSM3"/>
    <property type="match status" value="1"/>
</dbReference>
<keyword evidence="5" id="KW-1185">Reference proteome</keyword>
<organism evidence="4 5">
    <name type="scientific">Actinomyces marmotae</name>
    <dbReference type="NCBI Taxonomy" id="2737173"/>
    <lineage>
        <taxon>Bacteria</taxon>
        <taxon>Bacillati</taxon>
        <taxon>Actinomycetota</taxon>
        <taxon>Actinomycetes</taxon>
        <taxon>Actinomycetales</taxon>
        <taxon>Actinomycetaceae</taxon>
        <taxon>Actinomyces</taxon>
    </lineage>
</organism>
<protein>
    <submittedName>
        <fullName evidence="4">CRISPR-associated protein Cmr3</fullName>
    </submittedName>
</protein>
<feature type="domain" description="CRISPR type III-associated protein" evidence="3">
    <location>
        <begin position="13"/>
        <end position="136"/>
    </location>
</feature>
<accession>A0A6M8B6N5</accession>
<evidence type="ECO:0000256" key="2">
    <source>
        <dbReference type="ARBA" id="ARBA00093789"/>
    </source>
</evidence>
<dbReference type="RefSeq" id="WP_159522109.1">
    <property type="nucleotide sequence ID" value="NZ_CP053642.1"/>
</dbReference>
<dbReference type="Proteomes" id="UP000504752">
    <property type="component" value="Chromosome"/>
</dbReference>
<dbReference type="InterPro" id="IPR005537">
    <property type="entry name" value="RAMP_III_fam"/>
</dbReference>
<evidence type="ECO:0000313" key="4">
    <source>
        <dbReference type="EMBL" id="QKD80230.1"/>
    </source>
</evidence>
<dbReference type="Pfam" id="PF03787">
    <property type="entry name" value="RAMPs"/>
    <property type="match status" value="1"/>
</dbReference>
<name>A0A6M8B6N5_9ACTO</name>
<dbReference type="PANTHER" id="PTHR35579:SF3">
    <property type="entry name" value="CRISPR SYSTEM CMS ENDORIBONUCLEASE CSM3"/>
    <property type="match status" value="1"/>
</dbReference>
<dbReference type="GO" id="GO:0051607">
    <property type="term" value="P:defense response to virus"/>
    <property type="evidence" value="ECO:0007669"/>
    <property type="project" value="UniProtKB-KW"/>
</dbReference>
<sequence length="660" mass="69433">MSNQAAPEIPVTITFHSDWGVSTGAGIAGGVNAVVEKDERGRPVVRGTVITGAVREQAFVVAEALDGAATGAWQSFIEALFGKAERSRLVSFSDVRLPDSGSSDTTDTTIHEVVSLSVDQDTGTAKKDHLRFFERARACTLHGTATLVDTDTFGHSVSWTDDQRQAAEFVLALSGLLVRAIGSHRSDGDGLCDVRIGPAAAVEGRKAAETWCREQLQNSADAPPEPPAPDVSAAEAPVICAEARLSPHGANGGVLYQASLDLVLRSPVISYEVPFSSELRSLDFVRGTALLPLVHRRLRKAFGSQELVRDAVVNGDLLVSDATVVVDGVQGLPVPLVLSSPKVATAASATVEERDTDDAAAPRPRTAVLNRLRSGEPAEPHKPLRSGYVFPGLVPAGSNRTGGLAGAIGAPALLGRQSSAHNPLTGAAASGQLFLTRALPAGLRLRATVTLSERLHQVIQGRITEVFPTKGLMERVGSRRLSGSYGRVHCTLGSLEPAATATAPEWETDGTTTLWFTSDVITRSQWLGPGGRAEDLLRAFKDAGAHVALVDPKGENFSAGIRHRRVDSWAGADRQPRATRATICAGSVLRVHPADGADATAVMAVLARLSALGVGELTAQGFGRFVVAHPLLAKESLALAPLDQADMIGPGPRSTRQEER</sequence>